<dbReference type="InterPro" id="IPR054016">
    <property type="entry name" value="FKBP26_IF"/>
</dbReference>
<evidence type="ECO:0000313" key="9">
    <source>
        <dbReference type="EMBL" id="KTG11288.1"/>
    </source>
</evidence>
<comment type="catalytic activity">
    <reaction evidence="1 6">
        <text>[protein]-peptidylproline (omega=180) = [protein]-peptidylproline (omega=0)</text>
        <dbReference type="Rhea" id="RHEA:16237"/>
        <dbReference type="Rhea" id="RHEA-COMP:10747"/>
        <dbReference type="Rhea" id="RHEA-COMP:10748"/>
        <dbReference type="ChEBI" id="CHEBI:83833"/>
        <dbReference type="ChEBI" id="CHEBI:83834"/>
        <dbReference type="EC" id="5.2.1.8"/>
    </reaction>
</comment>
<proteinExistence type="inferred from homology"/>
<dbReference type="STRING" id="1514971.AUR64_05020"/>
<dbReference type="InterPro" id="IPR001179">
    <property type="entry name" value="PPIase_FKBP_dom"/>
</dbReference>
<feature type="domain" description="PPIase FKBP-type" evidence="8">
    <location>
        <begin position="36"/>
        <end position="115"/>
    </location>
</feature>
<dbReference type="Proteomes" id="UP000054387">
    <property type="component" value="Unassembled WGS sequence"/>
</dbReference>
<dbReference type="Pfam" id="PF22199">
    <property type="entry name" value="FKBP26_IF"/>
    <property type="match status" value="1"/>
</dbReference>
<keyword evidence="4 6" id="KW-0697">Rotamase</keyword>
<dbReference type="PANTHER" id="PTHR47861">
    <property type="entry name" value="FKBP-TYPE PEPTIDYL-PROLYL CIS-TRANS ISOMERASE SLYD"/>
    <property type="match status" value="1"/>
</dbReference>
<evidence type="ECO:0000259" key="8">
    <source>
        <dbReference type="PROSITE" id="PS50059"/>
    </source>
</evidence>
<evidence type="ECO:0000256" key="5">
    <source>
        <dbReference type="ARBA" id="ARBA00023235"/>
    </source>
</evidence>
<evidence type="ECO:0000256" key="7">
    <source>
        <dbReference type="SAM" id="MobiDB-lite"/>
    </source>
</evidence>
<dbReference type="EC" id="5.2.1.8" evidence="3 6"/>
<evidence type="ECO:0000256" key="2">
    <source>
        <dbReference type="ARBA" id="ARBA00006577"/>
    </source>
</evidence>
<dbReference type="SUPFAM" id="SSF54534">
    <property type="entry name" value="FKBP-like"/>
    <property type="match status" value="1"/>
</dbReference>
<evidence type="ECO:0000256" key="6">
    <source>
        <dbReference type="PROSITE-ProRule" id="PRU00277"/>
    </source>
</evidence>
<keyword evidence="5 6" id="KW-0413">Isomerase</keyword>
<dbReference type="Gene3D" id="3.10.50.40">
    <property type="match status" value="1"/>
</dbReference>
<feature type="compositionally biased region" description="Acidic residues" evidence="7">
    <location>
        <begin position="1"/>
        <end position="28"/>
    </location>
</feature>
<dbReference type="EMBL" id="LOPU01000011">
    <property type="protein sequence ID" value="KTG11288.1"/>
    <property type="molecule type" value="Genomic_DNA"/>
</dbReference>
<dbReference type="InterPro" id="IPR046357">
    <property type="entry name" value="PPIase_dom_sf"/>
</dbReference>
<evidence type="ECO:0000313" key="10">
    <source>
        <dbReference type="Proteomes" id="UP000054387"/>
    </source>
</evidence>
<dbReference type="PROSITE" id="PS50059">
    <property type="entry name" value="FKBP_PPIASE"/>
    <property type="match status" value="1"/>
</dbReference>
<protein>
    <recommendedName>
        <fullName evidence="3 6">peptidylprolyl isomerase</fullName>
        <ecNumber evidence="3 6">5.2.1.8</ecNumber>
    </recommendedName>
</protein>
<comment type="caution">
    <text evidence="9">The sequence shown here is derived from an EMBL/GenBank/DDBJ whole genome shotgun (WGS) entry which is preliminary data.</text>
</comment>
<dbReference type="AlphaFoldDB" id="A0A0W1RD11"/>
<accession>A0A0W1RD11</accession>
<feature type="region of interest" description="Disordered" evidence="7">
    <location>
        <begin position="1"/>
        <end position="37"/>
    </location>
</feature>
<dbReference type="GO" id="GO:0003755">
    <property type="term" value="F:peptidyl-prolyl cis-trans isomerase activity"/>
    <property type="evidence" value="ECO:0007669"/>
    <property type="project" value="UniProtKB-KW"/>
</dbReference>
<evidence type="ECO:0000256" key="1">
    <source>
        <dbReference type="ARBA" id="ARBA00000971"/>
    </source>
</evidence>
<organism evidence="9 10">
    <name type="scientific">Haloprofundus marisrubri</name>
    <dbReference type="NCBI Taxonomy" id="1514971"/>
    <lineage>
        <taxon>Archaea</taxon>
        <taxon>Methanobacteriati</taxon>
        <taxon>Methanobacteriota</taxon>
        <taxon>Stenosarchaea group</taxon>
        <taxon>Halobacteria</taxon>
        <taxon>Halobacteriales</taxon>
        <taxon>Haloferacaceae</taxon>
        <taxon>Haloprofundus</taxon>
    </lineage>
</organism>
<name>A0A0W1RD11_9EURY</name>
<keyword evidence="10" id="KW-1185">Reference proteome</keyword>
<dbReference type="PANTHER" id="PTHR47861:SF2">
    <property type="entry name" value="LONG-TYPE PEPTIDYL-PROLYL CIS-TRANS ISOMERASE"/>
    <property type="match status" value="1"/>
</dbReference>
<comment type="similarity">
    <text evidence="2">Belongs to the FKBP-type PPIase family.</text>
</comment>
<dbReference type="InterPro" id="IPR048261">
    <property type="entry name" value="SlpA/SlyD-like_ins_sf"/>
</dbReference>
<sequence>MSDEQQAESADESVDADTPDDVEEEAETESSGLQDGDFVRLAYTVRTTDDDTVVDTTSQEVAEEAEIDTENYDFEPRVVIVGAGHVFEAVDDDLIGKEAGYEGTVDVPADEAFGEYDSDNVRTVSADKISEDDRYPGAHVNVDGDQGHIETIIGGRARIDFNHPLAGDDLEYDYEILDVVDDREEQAKGLLGMYLQQSPEVWIQTDEVEEEMALEGGEDVDPDEVETETVTEEKETLYIEATPQMTMNQQWMFSKQQIAQDLMTRLDIDRVIVQETIDGMGMGGMGGMMGGMGGMGAGDIEDALDDVDVDADEIVDELEAEGDDGHDHDHDH</sequence>
<dbReference type="Pfam" id="PF00254">
    <property type="entry name" value="FKBP_C"/>
    <property type="match status" value="1"/>
</dbReference>
<gene>
    <name evidence="9" type="ORF">AUR64_05020</name>
</gene>
<dbReference type="Gene3D" id="2.40.10.330">
    <property type="match status" value="1"/>
</dbReference>
<dbReference type="RefSeq" id="WP_058580350.1">
    <property type="nucleotide sequence ID" value="NZ_LOPU01000011.1"/>
</dbReference>
<reference evidence="9 10" key="1">
    <citation type="submission" date="2015-12" db="EMBL/GenBank/DDBJ databases">
        <title>Haloprofundus marisrubri gen. nov., sp. nov., an extremely halophilic archaeon isolated from the Discovery deep brine-seawater interface in the Red Sea.</title>
        <authorList>
            <person name="Zhang G."/>
            <person name="Stingl U."/>
            <person name="Rashid M."/>
        </authorList>
    </citation>
    <scope>NUCLEOTIDE SEQUENCE [LARGE SCALE GENOMIC DNA]</scope>
    <source>
        <strain evidence="9 10">SB9</strain>
    </source>
</reference>
<evidence type="ECO:0000256" key="4">
    <source>
        <dbReference type="ARBA" id="ARBA00023110"/>
    </source>
</evidence>
<dbReference type="OrthoDB" id="8615at2157"/>
<evidence type="ECO:0000256" key="3">
    <source>
        <dbReference type="ARBA" id="ARBA00013194"/>
    </source>
</evidence>